<feature type="transmembrane region" description="Helical" evidence="5">
    <location>
        <begin position="164"/>
        <end position="183"/>
    </location>
</feature>
<gene>
    <name evidence="7" type="ORF">DFR68_107101</name>
</gene>
<feature type="transmembrane region" description="Helical" evidence="5">
    <location>
        <begin position="422"/>
        <end position="442"/>
    </location>
</feature>
<feature type="transmembrane region" description="Helical" evidence="5">
    <location>
        <begin position="294"/>
        <end position="315"/>
    </location>
</feature>
<dbReference type="InterPro" id="IPR020846">
    <property type="entry name" value="MFS_dom"/>
</dbReference>
<dbReference type="InterPro" id="IPR011701">
    <property type="entry name" value="MFS"/>
</dbReference>
<evidence type="ECO:0000313" key="7">
    <source>
        <dbReference type="EMBL" id="RDI48976.1"/>
    </source>
</evidence>
<feature type="transmembrane region" description="Helical" evidence="5">
    <location>
        <begin position="260"/>
        <end position="282"/>
    </location>
</feature>
<reference evidence="7 8" key="1">
    <citation type="submission" date="2018-07" db="EMBL/GenBank/DDBJ databases">
        <title>Genomic Encyclopedia of Type Strains, Phase IV (KMG-IV): sequencing the most valuable type-strain genomes for metagenomic binning, comparative biology and taxonomic classification.</title>
        <authorList>
            <person name="Goeker M."/>
        </authorList>
    </citation>
    <scope>NUCLEOTIDE SEQUENCE [LARGE SCALE GENOMIC DNA]</scope>
    <source>
        <strain evidence="7 8">DSM 44952</strain>
    </source>
</reference>
<proteinExistence type="predicted"/>
<dbReference type="PANTHER" id="PTHR42718:SF39">
    <property type="entry name" value="ACTINORHODIN TRANSPORTER-RELATED"/>
    <property type="match status" value="1"/>
</dbReference>
<dbReference type="AlphaFoldDB" id="A0A370H4M0"/>
<dbReference type="Gene3D" id="1.20.1720.10">
    <property type="entry name" value="Multidrug resistance protein D"/>
    <property type="match status" value="1"/>
</dbReference>
<feature type="domain" description="Major facilitator superfamily (MFS) profile" evidence="6">
    <location>
        <begin position="5"/>
        <end position="446"/>
    </location>
</feature>
<dbReference type="GO" id="GO:0005886">
    <property type="term" value="C:plasma membrane"/>
    <property type="evidence" value="ECO:0007669"/>
    <property type="project" value="UniProtKB-SubCell"/>
</dbReference>
<dbReference type="PROSITE" id="PS50850">
    <property type="entry name" value="MFS"/>
    <property type="match status" value="1"/>
</dbReference>
<feature type="transmembrane region" description="Helical" evidence="5">
    <location>
        <begin position="73"/>
        <end position="96"/>
    </location>
</feature>
<feature type="transmembrane region" description="Helical" evidence="5">
    <location>
        <begin position="348"/>
        <end position="371"/>
    </location>
</feature>
<dbReference type="GO" id="GO:0022857">
    <property type="term" value="F:transmembrane transporter activity"/>
    <property type="evidence" value="ECO:0007669"/>
    <property type="project" value="InterPro"/>
</dbReference>
<protein>
    <submittedName>
        <fullName evidence="7">Putative MFS family arabinose efflux permease</fullName>
    </submittedName>
</protein>
<name>A0A370H4M0_9NOCA</name>
<evidence type="ECO:0000259" key="6">
    <source>
        <dbReference type="PROSITE" id="PS50850"/>
    </source>
</evidence>
<dbReference type="RefSeq" id="WP_084519105.1">
    <property type="nucleotide sequence ID" value="NZ_QQAZ01000007.1"/>
</dbReference>
<dbReference type="InterPro" id="IPR036259">
    <property type="entry name" value="MFS_trans_sf"/>
</dbReference>
<feature type="transmembrane region" description="Helical" evidence="5">
    <location>
        <begin position="36"/>
        <end position="61"/>
    </location>
</feature>
<dbReference type="EMBL" id="QQAZ01000007">
    <property type="protein sequence ID" value="RDI48976.1"/>
    <property type="molecule type" value="Genomic_DNA"/>
</dbReference>
<feature type="transmembrane region" description="Helical" evidence="5">
    <location>
        <begin position="102"/>
        <end position="121"/>
    </location>
</feature>
<dbReference type="OrthoDB" id="4532109at2"/>
<feature type="transmembrane region" description="Helical" evidence="5">
    <location>
        <begin position="383"/>
        <end position="410"/>
    </location>
</feature>
<dbReference type="Pfam" id="PF07690">
    <property type="entry name" value="MFS_1"/>
    <property type="match status" value="1"/>
</dbReference>
<evidence type="ECO:0000256" key="5">
    <source>
        <dbReference type="SAM" id="Phobius"/>
    </source>
</evidence>
<evidence type="ECO:0000256" key="3">
    <source>
        <dbReference type="ARBA" id="ARBA00022989"/>
    </source>
</evidence>
<feature type="transmembrane region" description="Helical" evidence="5">
    <location>
        <begin position="222"/>
        <end position="239"/>
    </location>
</feature>
<accession>A0A370H4M0</accession>
<dbReference type="CDD" id="cd17321">
    <property type="entry name" value="MFS_MMR_MDR_like"/>
    <property type="match status" value="1"/>
</dbReference>
<feature type="transmembrane region" description="Helical" evidence="5">
    <location>
        <begin position="322"/>
        <end position="342"/>
    </location>
</feature>
<sequence>MSTRAILLVLACAFVPMMDAFIAGVALPGIRRDFDIAAGSALLGLIMVGYLAGFGSLLIVGGRLGDRLGRRRVLWAAVCGFLAASMVCGLAPWLPVLVVGRIVQGATAAFVMPQVLGLLTAHAGSRRDRAISWYSSMSGLSALIGLIGGSALLDVVGGDGAWRWLFLINVPVGVAALLLLPRLVPDTRPDADQQIDWRGGALLSLTVLTFLLAVSLATTSGLAAVALGVGTLLAGRAWLRQQRRSAPTALVPARMFENPDLRWALALMLPFFAGAGGFLFALPQTLQEGLGRTPLAAGVLTAPMALGFLVSSFTVPRIRDRLGVRTIALGAAVQGGGLAVMAGGVLTASAPVMCLALLLIGTGQGIALGAMNAHLLSLVPAELAGMGGGVLLTAQQVSIATGTAVLGTVFGEVVQSSGHRTAMVAVLGTQILLAALVIAAGLRSASVRRAGRL</sequence>
<dbReference type="PANTHER" id="PTHR42718">
    <property type="entry name" value="MAJOR FACILITATOR SUPERFAMILY MULTIDRUG TRANSPORTER MFSC"/>
    <property type="match status" value="1"/>
</dbReference>
<dbReference type="SUPFAM" id="SSF103473">
    <property type="entry name" value="MFS general substrate transporter"/>
    <property type="match status" value="1"/>
</dbReference>
<keyword evidence="3 5" id="KW-1133">Transmembrane helix</keyword>
<evidence type="ECO:0000256" key="4">
    <source>
        <dbReference type="ARBA" id="ARBA00023136"/>
    </source>
</evidence>
<dbReference type="STRING" id="1210089.GCA_001613165_00591"/>
<comment type="subcellular location">
    <subcellularLocation>
        <location evidence="1">Cell membrane</location>
        <topology evidence="1">Multi-pass membrane protein</topology>
    </subcellularLocation>
</comment>
<keyword evidence="8" id="KW-1185">Reference proteome</keyword>
<comment type="caution">
    <text evidence="7">The sequence shown here is derived from an EMBL/GenBank/DDBJ whole genome shotgun (WGS) entry which is preliminary data.</text>
</comment>
<evidence type="ECO:0000256" key="1">
    <source>
        <dbReference type="ARBA" id="ARBA00004651"/>
    </source>
</evidence>
<feature type="transmembrane region" description="Helical" evidence="5">
    <location>
        <begin position="195"/>
        <end position="216"/>
    </location>
</feature>
<feature type="transmembrane region" description="Helical" evidence="5">
    <location>
        <begin position="133"/>
        <end position="152"/>
    </location>
</feature>
<dbReference type="Proteomes" id="UP000255355">
    <property type="component" value="Unassembled WGS sequence"/>
</dbReference>
<dbReference type="Gene3D" id="1.20.1250.20">
    <property type="entry name" value="MFS general substrate transporter like domains"/>
    <property type="match status" value="1"/>
</dbReference>
<evidence type="ECO:0000313" key="8">
    <source>
        <dbReference type="Proteomes" id="UP000255355"/>
    </source>
</evidence>
<keyword evidence="4 5" id="KW-0472">Membrane</keyword>
<organism evidence="7 8">
    <name type="scientific">Nocardia mexicana</name>
    <dbReference type="NCBI Taxonomy" id="279262"/>
    <lineage>
        <taxon>Bacteria</taxon>
        <taxon>Bacillati</taxon>
        <taxon>Actinomycetota</taxon>
        <taxon>Actinomycetes</taxon>
        <taxon>Mycobacteriales</taxon>
        <taxon>Nocardiaceae</taxon>
        <taxon>Nocardia</taxon>
    </lineage>
</organism>
<evidence type="ECO:0000256" key="2">
    <source>
        <dbReference type="ARBA" id="ARBA00022692"/>
    </source>
</evidence>
<keyword evidence="2 5" id="KW-0812">Transmembrane</keyword>